<name>A0A7T8QSC7_CALRO</name>
<keyword evidence="2" id="KW-1185">Reference proteome</keyword>
<reference evidence="2" key="1">
    <citation type="submission" date="2021-01" db="EMBL/GenBank/DDBJ databases">
        <title>Caligus Genome Assembly.</title>
        <authorList>
            <person name="Gallardo-Escarate C."/>
        </authorList>
    </citation>
    <scope>NUCLEOTIDE SEQUENCE [LARGE SCALE GENOMIC DNA]</scope>
</reference>
<evidence type="ECO:0000313" key="1">
    <source>
        <dbReference type="EMBL" id="QQP53392.1"/>
    </source>
</evidence>
<dbReference type="EMBL" id="CP045893">
    <property type="protein sequence ID" value="QQP53392.1"/>
    <property type="molecule type" value="Genomic_DNA"/>
</dbReference>
<dbReference type="Proteomes" id="UP000595437">
    <property type="component" value="Chromosome 4"/>
</dbReference>
<accession>A0A7T8QSC7</accession>
<sequence length="53" mass="6131">LVFKVAKMKKDGKDFERNKGSGGHNLKWDFELLASLEKKIKEDPTKSMNRLSH</sequence>
<protein>
    <submittedName>
        <fullName evidence="1">Uncharacterized protein</fullName>
    </submittedName>
</protein>
<evidence type="ECO:0000313" key="2">
    <source>
        <dbReference type="Proteomes" id="UP000595437"/>
    </source>
</evidence>
<gene>
    <name evidence="1" type="ORF">FKW44_005861</name>
</gene>
<dbReference type="AlphaFoldDB" id="A0A7T8QSC7"/>
<proteinExistence type="predicted"/>
<feature type="non-terminal residue" evidence="1">
    <location>
        <position position="1"/>
    </location>
</feature>
<feature type="non-terminal residue" evidence="1">
    <location>
        <position position="53"/>
    </location>
</feature>
<organism evidence="1 2">
    <name type="scientific">Caligus rogercresseyi</name>
    <name type="common">Sea louse</name>
    <dbReference type="NCBI Taxonomy" id="217165"/>
    <lineage>
        <taxon>Eukaryota</taxon>
        <taxon>Metazoa</taxon>
        <taxon>Ecdysozoa</taxon>
        <taxon>Arthropoda</taxon>
        <taxon>Crustacea</taxon>
        <taxon>Multicrustacea</taxon>
        <taxon>Hexanauplia</taxon>
        <taxon>Copepoda</taxon>
        <taxon>Siphonostomatoida</taxon>
        <taxon>Caligidae</taxon>
        <taxon>Caligus</taxon>
    </lineage>
</organism>